<dbReference type="InterPro" id="IPR029063">
    <property type="entry name" value="SAM-dependent_MTases_sf"/>
</dbReference>
<dbReference type="Proteomes" id="UP000044841">
    <property type="component" value="Unassembled WGS sequence"/>
</dbReference>
<organism evidence="1 2">
    <name type="scientific">Rhizoctonia solani</name>
    <dbReference type="NCBI Taxonomy" id="456999"/>
    <lineage>
        <taxon>Eukaryota</taxon>
        <taxon>Fungi</taxon>
        <taxon>Dikarya</taxon>
        <taxon>Basidiomycota</taxon>
        <taxon>Agaricomycotina</taxon>
        <taxon>Agaricomycetes</taxon>
        <taxon>Cantharellales</taxon>
        <taxon>Ceratobasidiaceae</taxon>
        <taxon>Rhizoctonia</taxon>
    </lineage>
</organism>
<dbReference type="AlphaFoldDB" id="A0A0K6FTT4"/>
<evidence type="ECO:0000313" key="2">
    <source>
        <dbReference type="Proteomes" id="UP000044841"/>
    </source>
</evidence>
<evidence type="ECO:0008006" key="3">
    <source>
        <dbReference type="Google" id="ProtNLM"/>
    </source>
</evidence>
<gene>
    <name evidence="1" type="ORF">RSOLAG22IIIB_04039</name>
</gene>
<accession>A0A0K6FTT4</accession>
<keyword evidence="2" id="KW-1185">Reference proteome</keyword>
<reference evidence="1 2" key="1">
    <citation type="submission" date="2015-07" db="EMBL/GenBank/DDBJ databases">
        <authorList>
            <person name="Noorani M."/>
        </authorList>
    </citation>
    <scope>NUCLEOTIDE SEQUENCE [LARGE SCALE GENOMIC DNA]</scope>
    <source>
        <strain evidence="1">BBA 69670</strain>
    </source>
</reference>
<protein>
    <recommendedName>
        <fullName evidence="3">Ribosomal RNA methyltransferase FtsJ domain-containing protein</fullName>
    </recommendedName>
</protein>
<dbReference type="SUPFAM" id="SSF53335">
    <property type="entry name" value="S-adenosyl-L-methionine-dependent methyltransferases"/>
    <property type="match status" value="1"/>
</dbReference>
<proteinExistence type="predicted"/>
<sequence>MSTHAFVPALDTAAEAEAKWLIEVLLGLPDCDNFRKLEEIRRGIRAVGITPRFRSPILDLTTHWANIMYEVLKEIDQDPGNPYGFTRYTARFLEVGSNPGGFTRYILEKTHARGVGITLPTISGGVGRATLPSDRFELHELDLLDLVSRYRLSDPNPPPLPFSRTEFDSIILDIDSSSPRVLVGQLLLALATICNGGQILFTLTSIERPLTARILIAVRKIADHISVFKPLQDRMGLLTGKLYLHAEVVRNDTPAYRKLKDNLRRLWSRIQSTDTCTTMRDPSWNELDLITPWEEVMKPSNVDAIVKLGNPLWKAQLTALSKAVRQID</sequence>
<name>A0A0K6FTT4_9AGAM</name>
<evidence type="ECO:0000313" key="1">
    <source>
        <dbReference type="EMBL" id="CUA69661.1"/>
    </source>
</evidence>
<dbReference type="EMBL" id="CYGV01000890">
    <property type="protein sequence ID" value="CUA69661.1"/>
    <property type="molecule type" value="Genomic_DNA"/>
</dbReference>